<sequence>MELLSEFVRDALVRGADRDQIARALADAGWSGHEIDEALHGWETVPGLPPVPRPRAYASFREAVLYGLLFLSLAIIAWRICDLGMELIDRLIPDPADIRTYRADGSIRWPVASLIVFTPLFVWLSRKAQGQMRDDAGQRRSLVRKWFASVTLLLALLVLLGDGVTVIFTLLNGELTARFAAKAVLVAAVAALVFGYCRDALDD</sequence>
<dbReference type="InterPro" id="IPR043728">
    <property type="entry name" value="DUF5671"/>
</dbReference>
<reference evidence="4 6" key="3">
    <citation type="submission" date="2016-10" db="EMBL/GenBank/DDBJ databases">
        <authorList>
            <person name="de Groot N.N."/>
        </authorList>
    </citation>
    <scope>NUCLEOTIDE SEQUENCE [LARGE SCALE GENOMIC DNA]</scope>
    <source>
        <strain evidence="4 6">CGMCC 1.6117</strain>
    </source>
</reference>
<dbReference type="eggNOG" id="ENOG503083Y">
    <property type="taxonomic scope" value="Bacteria"/>
</dbReference>
<reference evidence="3 5" key="1">
    <citation type="submission" date="2014-09" db="EMBL/GenBank/DDBJ databases">
        <authorList>
            <person name="McGinnis J.M."/>
            <person name="Wolfgang W.J."/>
        </authorList>
    </citation>
    <scope>NUCLEOTIDE SEQUENCE [LARGE SCALE GENOMIC DNA]</scope>
    <source>
        <strain evidence="3 5">JCM 14014</strain>
    </source>
</reference>
<organism evidence="3 5">
    <name type="scientific">Paracoccus halophilus</name>
    <dbReference type="NCBI Taxonomy" id="376733"/>
    <lineage>
        <taxon>Bacteria</taxon>
        <taxon>Pseudomonadati</taxon>
        <taxon>Pseudomonadota</taxon>
        <taxon>Alphaproteobacteria</taxon>
        <taxon>Rhodobacterales</taxon>
        <taxon>Paracoccaceae</taxon>
        <taxon>Paracoccus</taxon>
    </lineage>
</organism>
<feature type="transmembrane region" description="Helical" evidence="1">
    <location>
        <begin position="177"/>
        <end position="197"/>
    </location>
</feature>
<dbReference type="Proteomes" id="UP000182312">
    <property type="component" value="Unassembled WGS sequence"/>
</dbReference>
<evidence type="ECO:0000313" key="6">
    <source>
        <dbReference type="Proteomes" id="UP000182312"/>
    </source>
</evidence>
<reference evidence="3 5" key="2">
    <citation type="submission" date="2014-10" db="EMBL/GenBank/DDBJ databases">
        <title>Paracoccus sanguinis sp. nov., isolated from clinical specimens of New York State patients.</title>
        <authorList>
            <person name="Mingle L.A."/>
            <person name="Cole J.A."/>
            <person name="Lapierre P."/>
            <person name="Musser K.A."/>
        </authorList>
    </citation>
    <scope>NUCLEOTIDE SEQUENCE [LARGE SCALE GENOMIC DNA]</scope>
    <source>
        <strain evidence="3 5">JCM 14014</strain>
    </source>
</reference>
<dbReference type="RefSeq" id="WP_036739656.1">
    <property type="nucleotide sequence ID" value="NZ_FOJO01000006.1"/>
</dbReference>
<evidence type="ECO:0000313" key="3">
    <source>
        <dbReference type="EMBL" id="KGJ05365.1"/>
    </source>
</evidence>
<evidence type="ECO:0000259" key="2">
    <source>
        <dbReference type="Pfam" id="PF18920"/>
    </source>
</evidence>
<dbReference type="AlphaFoldDB" id="A0A099F3S3"/>
<dbReference type="Pfam" id="PF18920">
    <property type="entry name" value="DUF5671"/>
    <property type="match status" value="1"/>
</dbReference>
<feature type="transmembrane region" description="Helical" evidence="1">
    <location>
        <begin position="146"/>
        <end position="171"/>
    </location>
</feature>
<dbReference type="STRING" id="376733.SAMN04487972_10673"/>
<gene>
    <name evidence="3" type="ORF">IT41_06225</name>
    <name evidence="4" type="ORF">SAMN04487972_10673</name>
</gene>
<accession>A0A099F3S3</accession>
<keyword evidence="5" id="KW-1185">Reference proteome</keyword>
<keyword evidence="1" id="KW-0472">Membrane</keyword>
<dbReference type="EMBL" id="JRKN01000006">
    <property type="protein sequence ID" value="KGJ05365.1"/>
    <property type="molecule type" value="Genomic_DNA"/>
</dbReference>
<dbReference type="EMBL" id="FOJO01000006">
    <property type="protein sequence ID" value="SFA48884.1"/>
    <property type="molecule type" value="Genomic_DNA"/>
</dbReference>
<dbReference type="Proteomes" id="UP000029846">
    <property type="component" value="Unassembled WGS sequence"/>
</dbReference>
<proteinExistence type="predicted"/>
<evidence type="ECO:0000313" key="5">
    <source>
        <dbReference type="Proteomes" id="UP000029846"/>
    </source>
</evidence>
<feature type="domain" description="DUF5671" evidence="2">
    <location>
        <begin position="63"/>
        <end position="196"/>
    </location>
</feature>
<protein>
    <recommendedName>
        <fullName evidence="2">DUF5671 domain-containing protein</fullName>
    </recommendedName>
</protein>
<keyword evidence="1" id="KW-0812">Transmembrane</keyword>
<keyword evidence="1" id="KW-1133">Transmembrane helix</keyword>
<evidence type="ECO:0000313" key="4">
    <source>
        <dbReference type="EMBL" id="SFA48884.1"/>
    </source>
</evidence>
<evidence type="ECO:0000256" key="1">
    <source>
        <dbReference type="SAM" id="Phobius"/>
    </source>
</evidence>
<name>A0A099F3S3_9RHOB</name>
<feature type="transmembrane region" description="Helical" evidence="1">
    <location>
        <begin position="63"/>
        <end position="80"/>
    </location>
</feature>
<dbReference type="OrthoDB" id="529444at2"/>
<feature type="transmembrane region" description="Helical" evidence="1">
    <location>
        <begin position="107"/>
        <end position="125"/>
    </location>
</feature>